<protein>
    <submittedName>
        <fullName evidence="2">6296_t:CDS:1</fullName>
    </submittedName>
</protein>
<evidence type="ECO:0000313" key="3">
    <source>
        <dbReference type="Proteomes" id="UP000789739"/>
    </source>
</evidence>
<evidence type="ECO:0000256" key="1">
    <source>
        <dbReference type="SAM" id="Coils"/>
    </source>
</evidence>
<organism evidence="2 3">
    <name type="scientific">Paraglomus brasilianum</name>
    <dbReference type="NCBI Taxonomy" id="144538"/>
    <lineage>
        <taxon>Eukaryota</taxon>
        <taxon>Fungi</taxon>
        <taxon>Fungi incertae sedis</taxon>
        <taxon>Mucoromycota</taxon>
        <taxon>Glomeromycotina</taxon>
        <taxon>Glomeromycetes</taxon>
        <taxon>Paraglomerales</taxon>
        <taxon>Paraglomeraceae</taxon>
        <taxon>Paraglomus</taxon>
    </lineage>
</organism>
<reference evidence="2" key="1">
    <citation type="submission" date="2021-06" db="EMBL/GenBank/DDBJ databases">
        <authorList>
            <person name="Kallberg Y."/>
            <person name="Tangrot J."/>
            <person name="Rosling A."/>
        </authorList>
    </citation>
    <scope>NUCLEOTIDE SEQUENCE</scope>
    <source>
        <strain evidence="2">BR232B</strain>
    </source>
</reference>
<name>A0A9N9EFT2_9GLOM</name>
<dbReference type="EMBL" id="CAJVPI010006030">
    <property type="protein sequence ID" value="CAG8676813.1"/>
    <property type="molecule type" value="Genomic_DNA"/>
</dbReference>
<sequence>NYIQDLEKTYDKLIQKLKEKDNLIQQLKEENKEHLQALDEHDHIVAKFTDLLGQEKKEFHFRERRARVNKFEKICNVKAGLEYVWALIIRFDLSKSFELVDAVFLSLFEECPEELQKTCEKNKLNVESVKACVAGLYDKSCKRRHVGEYYVAIWAKYWNPNE</sequence>
<dbReference type="OrthoDB" id="10480742at2759"/>
<feature type="non-terminal residue" evidence="2">
    <location>
        <position position="1"/>
    </location>
</feature>
<comment type="caution">
    <text evidence="2">The sequence shown here is derived from an EMBL/GenBank/DDBJ whole genome shotgun (WGS) entry which is preliminary data.</text>
</comment>
<accession>A0A9N9EFT2</accession>
<dbReference type="Proteomes" id="UP000789739">
    <property type="component" value="Unassembled WGS sequence"/>
</dbReference>
<feature type="non-terminal residue" evidence="2">
    <location>
        <position position="162"/>
    </location>
</feature>
<proteinExistence type="predicted"/>
<evidence type="ECO:0000313" key="2">
    <source>
        <dbReference type="EMBL" id="CAG8676813.1"/>
    </source>
</evidence>
<feature type="coiled-coil region" evidence="1">
    <location>
        <begin position="3"/>
        <end position="44"/>
    </location>
</feature>
<keyword evidence="3" id="KW-1185">Reference proteome</keyword>
<dbReference type="AlphaFoldDB" id="A0A9N9EFT2"/>
<keyword evidence="1" id="KW-0175">Coiled coil</keyword>
<gene>
    <name evidence="2" type="ORF">PBRASI_LOCUS11592</name>
</gene>